<dbReference type="GeneID" id="73794886"/>
<organism evidence="3 4">
    <name type="scientific">Longicatena caecimuris</name>
    <dbReference type="NCBI Taxonomy" id="1796635"/>
    <lineage>
        <taxon>Bacteria</taxon>
        <taxon>Bacillati</taxon>
        <taxon>Bacillota</taxon>
        <taxon>Erysipelotrichia</taxon>
        <taxon>Erysipelotrichales</taxon>
        <taxon>Erysipelotrichaceae</taxon>
        <taxon>Longicatena</taxon>
    </lineage>
</organism>
<protein>
    <submittedName>
        <fullName evidence="3">Uncharacterized protein</fullName>
    </submittedName>
</protein>
<dbReference type="EMBL" id="SMBP01000006">
    <property type="protein sequence ID" value="TCU60611.1"/>
    <property type="molecule type" value="Genomic_DNA"/>
</dbReference>
<keyword evidence="2" id="KW-0812">Transmembrane</keyword>
<dbReference type="AlphaFoldDB" id="A0A4R3TEY4"/>
<reference evidence="3 4" key="1">
    <citation type="submission" date="2019-03" db="EMBL/GenBank/DDBJ databases">
        <title>Genomic Encyclopedia of Type Strains, Phase IV (KMG-IV): sequencing the most valuable type-strain genomes for metagenomic binning, comparative biology and taxonomic classification.</title>
        <authorList>
            <person name="Goeker M."/>
        </authorList>
    </citation>
    <scope>NUCLEOTIDE SEQUENCE [LARGE SCALE GENOMIC DNA]</scope>
    <source>
        <strain evidence="3 4">DSM 29481</strain>
    </source>
</reference>
<accession>A0A4R3TEY4</accession>
<feature type="region of interest" description="Disordered" evidence="1">
    <location>
        <begin position="175"/>
        <end position="201"/>
    </location>
</feature>
<sequence>MAKKGKKQTTDKQTTGKAKHTKSRILYWIAAVVILIPVLLLGYIYLSAKESAGTPTVGSRFDNSLDPAITEEQLTKVKDALKFDGAENVEVNLKSATLRITIDLDDKAGSSKVKSVLNDAYDKVVKILPVKTYFTNQKDVRMYDLDIHVYNFIPEGDDTSGWVYKEKVKNASAKKAVTDTLSSARNKKQANKLLEEQKKDK</sequence>
<feature type="transmembrane region" description="Helical" evidence="2">
    <location>
        <begin position="25"/>
        <end position="46"/>
    </location>
</feature>
<name>A0A4R3TEY4_9FIRM</name>
<keyword evidence="2" id="KW-1133">Transmembrane helix</keyword>
<dbReference type="RefSeq" id="WP_008689729.1">
    <property type="nucleotide sequence ID" value="NZ_AP024510.1"/>
</dbReference>
<keyword evidence="4" id="KW-1185">Reference proteome</keyword>
<keyword evidence="2" id="KW-0472">Membrane</keyword>
<evidence type="ECO:0000256" key="2">
    <source>
        <dbReference type="SAM" id="Phobius"/>
    </source>
</evidence>
<evidence type="ECO:0000313" key="3">
    <source>
        <dbReference type="EMBL" id="TCU60611.1"/>
    </source>
</evidence>
<comment type="caution">
    <text evidence="3">The sequence shown here is derived from an EMBL/GenBank/DDBJ whole genome shotgun (WGS) entry which is preliminary data.</text>
</comment>
<dbReference type="Proteomes" id="UP000295773">
    <property type="component" value="Unassembled WGS sequence"/>
</dbReference>
<evidence type="ECO:0000313" key="4">
    <source>
        <dbReference type="Proteomes" id="UP000295773"/>
    </source>
</evidence>
<proteinExistence type="predicted"/>
<evidence type="ECO:0000256" key="1">
    <source>
        <dbReference type="SAM" id="MobiDB-lite"/>
    </source>
</evidence>
<gene>
    <name evidence="3" type="ORF">EDD61_106121</name>
</gene>